<evidence type="ECO:0000313" key="1">
    <source>
        <dbReference type="EMBL" id="KTW01649.1"/>
    </source>
</evidence>
<dbReference type="AlphaFoldDB" id="A0A147J0Z7"/>
<reference evidence="1 2" key="1">
    <citation type="journal article" date="2016" name="Front. Microbiol.">
        <title>Genomic Resource of Rice Seed Associated Bacteria.</title>
        <authorList>
            <person name="Midha S."/>
            <person name="Bansal K."/>
            <person name="Sharma S."/>
            <person name="Kumar N."/>
            <person name="Patil P.P."/>
            <person name="Chaudhry V."/>
            <person name="Patil P.B."/>
        </authorList>
    </citation>
    <scope>NUCLEOTIDE SEQUENCE [LARGE SCALE GENOMIC DNA]</scope>
    <source>
        <strain evidence="1 2">SB4</strain>
    </source>
</reference>
<organism evidence="1 2">
    <name type="scientific">Sphingomonas sanguinis</name>
    <dbReference type="NCBI Taxonomy" id="33051"/>
    <lineage>
        <taxon>Bacteria</taxon>
        <taxon>Pseudomonadati</taxon>
        <taxon>Pseudomonadota</taxon>
        <taxon>Alphaproteobacteria</taxon>
        <taxon>Sphingomonadales</taxon>
        <taxon>Sphingomonadaceae</taxon>
        <taxon>Sphingomonas</taxon>
    </lineage>
</organism>
<sequence>MAVFEGTGAACKVLPLYQRGGASFPVGLAVDEVAPKLAFEDVETGMVVLNQLPLAGGQLACPSF</sequence>
<dbReference type="PATRIC" id="fig|33051.4.peg.1770"/>
<name>A0A147J0Z7_9SPHN</name>
<proteinExistence type="predicted"/>
<evidence type="ECO:0000313" key="2">
    <source>
        <dbReference type="Proteomes" id="UP000074072"/>
    </source>
</evidence>
<dbReference type="EMBL" id="LDTE01000027">
    <property type="protein sequence ID" value="KTW01649.1"/>
    <property type="molecule type" value="Genomic_DNA"/>
</dbReference>
<accession>A0A147J0Z7</accession>
<gene>
    <name evidence="1" type="ORF">SB4_05650</name>
</gene>
<dbReference type="Proteomes" id="UP000074072">
    <property type="component" value="Unassembled WGS sequence"/>
</dbReference>
<protein>
    <submittedName>
        <fullName evidence="1">Uncharacterized protein</fullName>
    </submittedName>
</protein>
<comment type="caution">
    <text evidence="1">The sequence shown here is derived from an EMBL/GenBank/DDBJ whole genome shotgun (WGS) entry which is preliminary data.</text>
</comment>